<dbReference type="NCBIfam" id="NF004364">
    <property type="entry name" value="PRK05738.2-5"/>
    <property type="match status" value="1"/>
</dbReference>
<evidence type="ECO:0000256" key="6">
    <source>
        <dbReference type="HAMAP-Rule" id="MF_01369"/>
    </source>
</evidence>
<dbReference type="FunFam" id="3.30.70.330:FF:000001">
    <property type="entry name" value="50S ribosomal protein L23"/>
    <property type="match status" value="1"/>
</dbReference>
<comment type="similarity">
    <text evidence="1 6">Belongs to the universal ribosomal protein uL23 family.</text>
</comment>
<feature type="region of interest" description="Disordered" evidence="7">
    <location>
        <begin position="76"/>
        <end position="95"/>
    </location>
</feature>
<dbReference type="SUPFAM" id="SSF54189">
    <property type="entry name" value="Ribosomal proteins S24e, L23 and L15e"/>
    <property type="match status" value="1"/>
</dbReference>
<dbReference type="GO" id="GO:0005840">
    <property type="term" value="C:ribosome"/>
    <property type="evidence" value="ECO:0007669"/>
    <property type="project" value="UniProtKB-KW"/>
</dbReference>
<organism evidence="8 9">
    <name type="scientific">Quadrisphaera setariae</name>
    <dbReference type="NCBI Taxonomy" id="2593304"/>
    <lineage>
        <taxon>Bacteria</taxon>
        <taxon>Bacillati</taxon>
        <taxon>Actinomycetota</taxon>
        <taxon>Actinomycetes</taxon>
        <taxon>Kineosporiales</taxon>
        <taxon>Kineosporiaceae</taxon>
        <taxon>Quadrisphaera</taxon>
    </lineage>
</organism>
<dbReference type="InterPro" id="IPR013025">
    <property type="entry name" value="Ribosomal_uL23-like"/>
</dbReference>
<dbReference type="RefSeq" id="WP_147924411.1">
    <property type="nucleotide sequence ID" value="NZ_VKAC01000001.1"/>
</dbReference>
<keyword evidence="2 6" id="KW-0699">rRNA-binding</keyword>
<evidence type="ECO:0000256" key="5">
    <source>
        <dbReference type="ARBA" id="ARBA00023274"/>
    </source>
</evidence>
<evidence type="ECO:0000256" key="1">
    <source>
        <dbReference type="ARBA" id="ARBA00006700"/>
    </source>
</evidence>
<dbReference type="OrthoDB" id="9793353at2"/>
<dbReference type="PANTHER" id="PTHR11620">
    <property type="entry name" value="60S RIBOSOMAL PROTEIN L23A"/>
    <property type="match status" value="1"/>
</dbReference>
<feature type="compositionally biased region" description="Basic residues" evidence="7">
    <location>
        <begin position="79"/>
        <end position="94"/>
    </location>
</feature>
<evidence type="ECO:0000256" key="3">
    <source>
        <dbReference type="ARBA" id="ARBA00022884"/>
    </source>
</evidence>
<comment type="caution">
    <text evidence="8">The sequence shown here is derived from an EMBL/GenBank/DDBJ whole genome shotgun (WGS) entry which is preliminary data.</text>
</comment>
<dbReference type="GO" id="GO:0019843">
    <property type="term" value="F:rRNA binding"/>
    <property type="evidence" value="ECO:0007669"/>
    <property type="project" value="UniProtKB-UniRule"/>
</dbReference>
<sequence length="113" mass="12124">MSETPTPATSTASVFAAVGKDPRDVLVAPVVSEKSYALLDQGKYTFLVDPRANKTEIKVAVEKVFGVKVASVNTLNREGKKRRTRTGTGKRKDTKRAVVTLREGTIDIFGGGA</sequence>
<name>A0A5C8ZLV7_9ACTN</name>
<gene>
    <name evidence="6" type="primary">rplW</name>
    <name evidence="8" type="ORF">FMM08_00555</name>
</gene>
<dbReference type="Proteomes" id="UP000321234">
    <property type="component" value="Unassembled WGS sequence"/>
</dbReference>
<keyword evidence="5 6" id="KW-0687">Ribonucleoprotein</keyword>
<dbReference type="InterPro" id="IPR012677">
    <property type="entry name" value="Nucleotide-bd_a/b_plait_sf"/>
</dbReference>
<dbReference type="AlphaFoldDB" id="A0A5C8ZLV7"/>
<evidence type="ECO:0000313" key="9">
    <source>
        <dbReference type="Proteomes" id="UP000321234"/>
    </source>
</evidence>
<dbReference type="GO" id="GO:0003735">
    <property type="term" value="F:structural constituent of ribosome"/>
    <property type="evidence" value="ECO:0007669"/>
    <property type="project" value="InterPro"/>
</dbReference>
<keyword evidence="9" id="KW-1185">Reference proteome</keyword>
<comment type="function">
    <text evidence="6">One of the early assembly proteins it binds 23S rRNA. One of the proteins that surrounds the polypeptide exit tunnel on the outside of the ribosome. Forms the main docking site for trigger factor binding to the ribosome.</text>
</comment>
<dbReference type="GO" id="GO:0006412">
    <property type="term" value="P:translation"/>
    <property type="evidence" value="ECO:0007669"/>
    <property type="project" value="UniProtKB-UniRule"/>
</dbReference>
<dbReference type="NCBIfam" id="NF004363">
    <property type="entry name" value="PRK05738.2-4"/>
    <property type="match status" value="1"/>
</dbReference>
<protein>
    <recommendedName>
        <fullName evidence="6">Large ribosomal subunit protein uL23</fullName>
    </recommendedName>
</protein>
<proteinExistence type="inferred from homology"/>
<reference evidence="8 9" key="1">
    <citation type="submission" date="2019-07" db="EMBL/GenBank/DDBJ databases">
        <title>Quadrisphaera sp. strain DD2A genome sequencing and assembly.</title>
        <authorList>
            <person name="Kim I."/>
        </authorList>
    </citation>
    <scope>NUCLEOTIDE SEQUENCE [LARGE SCALE GENOMIC DNA]</scope>
    <source>
        <strain evidence="8 9">DD2A</strain>
    </source>
</reference>
<dbReference type="EMBL" id="VKAC01000001">
    <property type="protein sequence ID" value="TXR57790.1"/>
    <property type="molecule type" value="Genomic_DNA"/>
</dbReference>
<dbReference type="Gene3D" id="3.30.70.330">
    <property type="match status" value="1"/>
</dbReference>
<evidence type="ECO:0000256" key="2">
    <source>
        <dbReference type="ARBA" id="ARBA00022730"/>
    </source>
</evidence>
<dbReference type="GO" id="GO:1990904">
    <property type="term" value="C:ribonucleoprotein complex"/>
    <property type="evidence" value="ECO:0007669"/>
    <property type="project" value="UniProtKB-KW"/>
</dbReference>
<accession>A0A5C8ZLV7</accession>
<evidence type="ECO:0000256" key="4">
    <source>
        <dbReference type="ARBA" id="ARBA00022980"/>
    </source>
</evidence>
<dbReference type="Pfam" id="PF00276">
    <property type="entry name" value="Ribosomal_L23"/>
    <property type="match status" value="1"/>
</dbReference>
<keyword evidence="4 6" id="KW-0689">Ribosomal protein</keyword>
<dbReference type="InterPro" id="IPR012678">
    <property type="entry name" value="Ribosomal_uL23/eL15/eS24_sf"/>
</dbReference>
<evidence type="ECO:0000313" key="8">
    <source>
        <dbReference type="EMBL" id="TXR57790.1"/>
    </source>
</evidence>
<keyword evidence="3 6" id="KW-0694">RNA-binding</keyword>
<evidence type="ECO:0000256" key="7">
    <source>
        <dbReference type="SAM" id="MobiDB-lite"/>
    </source>
</evidence>
<comment type="subunit">
    <text evidence="6">Part of the 50S ribosomal subunit. Contacts protein L29, and trigger factor when it is bound to the ribosome.</text>
</comment>
<dbReference type="HAMAP" id="MF_01369_B">
    <property type="entry name" value="Ribosomal_uL23_B"/>
    <property type="match status" value="1"/>
</dbReference>